<accession>A0A1B1U6N7</accession>
<dbReference type="Proteomes" id="UP000092884">
    <property type="component" value="Chromosome"/>
</dbReference>
<proteinExistence type="predicted"/>
<dbReference type="EMBL" id="CP016503">
    <property type="protein sequence ID" value="ANV98362.1"/>
    <property type="molecule type" value="Genomic_DNA"/>
</dbReference>
<evidence type="ECO:0000313" key="3">
    <source>
        <dbReference type="Proteomes" id="UP000092884"/>
    </source>
</evidence>
<gene>
    <name evidence="2" type="ORF">BBW65_05920</name>
</gene>
<dbReference type="Pfam" id="PF02589">
    <property type="entry name" value="LUD_dom"/>
    <property type="match status" value="1"/>
</dbReference>
<dbReference type="RefSeq" id="WP_066341009.1">
    <property type="nucleotide sequence ID" value="NZ_CP016503.1"/>
</dbReference>
<name>A0A1B1U6N7_9HELI</name>
<dbReference type="KEGG" id="het:BBW65_05920"/>
<protein>
    <recommendedName>
        <fullName evidence="1">LUD domain-containing protein</fullName>
    </recommendedName>
</protein>
<dbReference type="InterPro" id="IPR037171">
    <property type="entry name" value="NagB/RpiA_transferase-like"/>
</dbReference>
<evidence type="ECO:0000313" key="2">
    <source>
        <dbReference type="EMBL" id="ANV98362.1"/>
    </source>
</evidence>
<organism evidence="2 3">
    <name type="scientific">Helicobacter enhydrae</name>
    <dbReference type="NCBI Taxonomy" id="222136"/>
    <lineage>
        <taxon>Bacteria</taxon>
        <taxon>Pseudomonadati</taxon>
        <taxon>Campylobacterota</taxon>
        <taxon>Epsilonproteobacteria</taxon>
        <taxon>Campylobacterales</taxon>
        <taxon>Helicobacteraceae</taxon>
        <taxon>Helicobacter</taxon>
    </lineage>
</organism>
<dbReference type="InterPro" id="IPR003741">
    <property type="entry name" value="LUD_dom"/>
</dbReference>
<feature type="domain" description="LUD" evidence="1">
    <location>
        <begin position="43"/>
        <end position="206"/>
    </location>
</feature>
<dbReference type="OrthoDB" id="9794187at2"/>
<dbReference type="AlphaFoldDB" id="A0A1B1U6N7"/>
<reference evidence="3" key="1">
    <citation type="submission" date="2016-07" db="EMBL/GenBank/DDBJ databases">
        <authorList>
            <person name="Florea S."/>
            <person name="Webb J.S."/>
            <person name="Jaromczyk J."/>
            <person name="Schardl C.L."/>
        </authorList>
    </citation>
    <scope>NUCLEOTIDE SEQUENCE [LARGE SCALE GENOMIC DNA]</scope>
    <source>
        <strain evidence="3">MIT 01-6242</strain>
    </source>
</reference>
<dbReference type="PANTHER" id="PTHR43682:SF1">
    <property type="entry name" value="LACTATE UTILIZATION PROTEIN C"/>
    <property type="match status" value="1"/>
</dbReference>
<dbReference type="PANTHER" id="PTHR43682">
    <property type="entry name" value="LACTATE UTILIZATION PROTEIN C"/>
    <property type="match status" value="1"/>
</dbReference>
<dbReference type="SUPFAM" id="SSF100950">
    <property type="entry name" value="NagB/RpiA/CoA transferase-like"/>
    <property type="match status" value="1"/>
</dbReference>
<keyword evidence="3" id="KW-1185">Reference proteome</keyword>
<dbReference type="STRING" id="222136.BBW65_05920"/>
<dbReference type="Gene3D" id="3.40.50.10420">
    <property type="entry name" value="NagB/RpiA/CoA transferase-like"/>
    <property type="match status" value="1"/>
</dbReference>
<evidence type="ECO:0000259" key="1">
    <source>
        <dbReference type="Pfam" id="PF02589"/>
    </source>
</evidence>
<sequence>MSKATILRDISNALKQNPLSVEKAHYTDIIIPVEQDPIAEYKRLQALNRAVVIECSKEEIASKINEVATKENITETLIPQSLMHLDLSIQKVCYDKTMEEMKDILFEIPCSVVEADYGVANLGITSMVSSSNQPRLASLITRCCVILLDKNKIKPNMSAVLCDVKAKYPQALPSNILFIAGPSRTADIELQVVFGVHGPQVVYVVLY</sequence>
<dbReference type="InterPro" id="IPR024185">
    <property type="entry name" value="FTHF_cligase-like_sf"/>
</dbReference>